<feature type="region of interest" description="Disordered" evidence="4">
    <location>
        <begin position="1"/>
        <end position="20"/>
    </location>
</feature>
<dbReference type="Pfam" id="PF12874">
    <property type="entry name" value="zf-met"/>
    <property type="match status" value="4"/>
</dbReference>
<dbReference type="Gene3D" id="3.30.420.140">
    <property type="entry name" value="YqgF/RNase H-like domain"/>
    <property type="match status" value="1"/>
</dbReference>
<feature type="compositionally biased region" description="Basic and acidic residues" evidence="4">
    <location>
        <begin position="580"/>
        <end position="589"/>
    </location>
</feature>
<dbReference type="InterPro" id="IPR036236">
    <property type="entry name" value="Znf_C2H2_sf"/>
</dbReference>
<dbReference type="OrthoDB" id="434647at2759"/>
<dbReference type="Gene3D" id="3.30.160.60">
    <property type="entry name" value="Classic Zinc Finger"/>
    <property type="match status" value="5"/>
</dbReference>
<dbReference type="InterPro" id="IPR022755">
    <property type="entry name" value="Znf_C2H2_jaz"/>
</dbReference>
<evidence type="ECO:0000256" key="4">
    <source>
        <dbReference type="SAM" id="MobiDB-lite"/>
    </source>
</evidence>
<name>A0A371HVR6_MUCPR</name>
<reference evidence="6" key="1">
    <citation type="submission" date="2018-05" db="EMBL/GenBank/DDBJ databases">
        <title>Draft genome of Mucuna pruriens seed.</title>
        <authorList>
            <person name="Nnadi N.E."/>
            <person name="Vos R."/>
            <person name="Hasami M.H."/>
            <person name="Devisetty U.K."/>
            <person name="Aguiy J.C."/>
        </authorList>
    </citation>
    <scope>NUCLEOTIDE SEQUENCE [LARGE SCALE GENOMIC DNA]</scope>
    <source>
        <strain evidence="6">JCA_2017</strain>
    </source>
</reference>
<keyword evidence="7" id="KW-1185">Reference proteome</keyword>
<dbReference type="InterPro" id="IPR003604">
    <property type="entry name" value="Matrin/U1-like-C_Znf_C2H2"/>
</dbReference>
<dbReference type="PROSITE" id="PS00028">
    <property type="entry name" value="ZINC_FINGER_C2H2_1"/>
    <property type="match status" value="1"/>
</dbReference>
<feature type="domain" description="C2H2-type" evidence="5">
    <location>
        <begin position="445"/>
        <end position="467"/>
    </location>
</feature>
<protein>
    <recommendedName>
        <fullName evidence="5">C2H2-type domain-containing protein</fullName>
    </recommendedName>
</protein>
<dbReference type="SMART" id="SM00451">
    <property type="entry name" value="ZnF_U1"/>
    <property type="match status" value="5"/>
</dbReference>
<comment type="caution">
    <text evidence="6">The sequence shown here is derived from an EMBL/GenBank/DDBJ whole genome shotgun (WGS) entry which is preliminary data.</text>
</comment>
<dbReference type="SUPFAM" id="SSF53098">
    <property type="entry name" value="Ribonuclease H-like"/>
    <property type="match status" value="1"/>
</dbReference>
<dbReference type="SMART" id="SM00355">
    <property type="entry name" value="ZnF_C2H2"/>
    <property type="match status" value="5"/>
</dbReference>
<dbReference type="PANTHER" id="PTHR47487">
    <property type="entry name" value="OS06G0651300 PROTEIN-RELATED"/>
    <property type="match status" value="1"/>
</dbReference>
<dbReference type="Proteomes" id="UP000257109">
    <property type="component" value="Unassembled WGS sequence"/>
</dbReference>
<feature type="compositionally biased region" description="Polar residues" evidence="4">
    <location>
        <begin position="590"/>
        <end position="610"/>
    </location>
</feature>
<feature type="non-terminal residue" evidence="6">
    <location>
        <position position="1"/>
    </location>
</feature>
<dbReference type="GO" id="GO:0006364">
    <property type="term" value="P:rRNA processing"/>
    <property type="evidence" value="ECO:0007669"/>
    <property type="project" value="InterPro"/>
</dbReference>
<keyword evidence="3" id="KW-0862">Zinc</keyword>
<evidence type="ECO:0000256" key="1">
    <source>
        <dbReference type="ARBA" id="ARBA00022723"/>
    </source>
</evidence>
<organism evidence="6 7">
    <name type="scientific">Mucuna pruriens</name>
    <name type="common">Velvet bean</name>
    <name type="synonym">Dolichos pruriens</name>
    <dbReference type="NCBI Taxonomy" id="157652"/>
    <lineage>
        <taxon>Eukaryota</taxon>
        <taxon>Viridiplantae</taxon>
        <taxon>Streptophyta</taxon>
        <taxon>Embryophyta</taxon>
        <taxon>Tracheophyta</taxon>
        <taxon>Spermatophyta</taxon>
        <taxon>Magnoliopsida</taxon>
        <taxon>eudicotyledons</taxon>
        <taxon>Gunneridae</taxon>
        <taxon>Pentapetalae</taxon>
        <taxon>rosids</taxon>
        <taxon>fabids</taxon>
        <taxon>Fabales</taxon>
        <taxon>Fabaceae</taxon>
        <taxon>Papilionoideae</taxon>
        <taxon>50 kb inversion clade</taxon>
        <taxon>NPAAA clade</taxon>
        <taxon>indigoferoid/millettioid clade</taxon>
        <taxon>Phaseoleae</taxon>
        <taxon>Mucuna</taxon>
    </lineage>
</organism>
<accession>A0A371HVR6</accession>
<dbReference type="InterPro" id="IPR012337">
    <property type="entry name" value="RNaseH-like_sf"/>
</dbReference>
<evidence type="ECO:0000256" key="2">
    <source>
        <dbReference type="ARBA" id="ARBA00022771"/>
    </source>
</evidence>
<feature type="non-terminal residue" evidence="6">
    <location>
        <position position="647"/>
    </location>
</feature>
<evidence type="ECO:0000256" key="3">
    <source>
        <dbReference type="ARBA" id="ARBA00022833"/>
    </source>
</evidence>
<dbReference type="PANTHER" id="PTHR47487:SF3">
    <property type="entry name" value="GLUTENIN, HIGH MOLECULAR WEIGHT SUBUNIT 12-LIKE"/>
    <property type="match status" value="1"/>
</dbReference>
<keyword evidence="1" id="KW-0479">Metal-binding</keyword>
<dbReference type="SUPFAM" id="SSF57667">
    <property type="entry name" value="beta-beta-alpha zinc fingers"/>
    <property type="match status" value="5"/>
</dbReference>
<sequence>MDYSGYNYQQQPQQHSYGYDPSQIQIQPYDQSYGYQQYYAYNPQYAYFPNANQPQFQFQPEPAPLHPPGVNPTASEPALTGPSQYRGRGGRGGRPFRGAARGRGHGRGHGVGGGRHIPSHSSGPAISNVPGAPVATGATSVTEPLSSVSAQTQLPKPARVQPRKACCEICNVECNTPEILEQHKNGKKHQKNMRVHEELQRRNAINGQQSGQIPTSQLNLTDQPKKVQESEKNGCPTQNMASEEVDEFIIGLPKSSDGKETAQSNKVRSVAGRLAVRAAERGWRVYLQDEHGTTTEAVDRMINMGLSKSSQQKKVDAFAAMVECITQQDLEKSGKKHQKNMRVHKSFTCLLCNLKCDSEAKYQSHLTGKKHLSKLRPHFTCALCDFNCASQVAYESHLTGKQHLSKLRVSFTCRLCDVKCETQFAYESHLAGKFHLSRLSDGYKCEVCDVKFDGKGNYKNHLNGRNHLCKAKLVHDTQVLFGGLQSVSEGHMGVQILHPLDINALSNAINARVQQGENSPQVLLAQLMMTVLSKTPAPATAQVTGTMADQIPAPTSLAGPSDEPQLLQTQVSEITAHVEMENPSEETKTEPISVQLGSNAQPGSSFSTQIEGGGCEAKQTGVKFPQDGSSVIPAADSGAANDQIPSE</sequence>
<keyword evidence="2" id="KW-0863">Zinc-finger</keyword>
<dbReference type="AlphaFoldDB" id="A0A371HVR6"/>
<dbReference type="InterPro" id="IPR037027">
    <property type="entry name" value="YqgF/RNaseH-like_dom_sf"/>
</dbReference>
<proteinExistence type="predicted"/>
<feature type="region of interest" description="Disordered" evidence="4">
    <location>
        <begin position="580"/>
        <end position="647"/>
    </location>
</feature>
<evidence type="ECO:0000313" key="7">
    <source>
        <dbReference type="Proteomes" id="UP000257109"/>
    </source>
</evidence>
<evidence type="ECO:0000259" key="5">
    <source>
        <dbReference type="PROSITE" id="PS00028"/>
    </source>
</evidence>
<dbReference type="Pfam" id="PF12171">
    <property type="entry name" value="zf-C2H2_jaz"/>
    <property type="match status" value="1"/>
</dbReference>
<gene>
    <name evidence="6" type="ORF">CR513_09080</name>
</gene>
<feature type="region of interest" description="Disordered" evidence="4">
    <location>
        <begin position="58"/>
        <end position="112"/>
    </location>
</feature>
<dbReference type="EMBL" id="QJKJ01001595">
    <property type="protein sequence ID" value="RDY06876.1"/>
    <property type="molecule type" value="Genomic_DNA"/>
</dbReference>
<dbReference type="InterPro" id="IPR005227">
    <property type="entry name" value="YqgF"/>
</dbReference>
<feature type="compositionally biased region" description="Pro residues" evidence="4">
    <location>
        <begin position="61"/>
        <end position="70"/>
    </location>
</feature>
<dbReference type="CDD" id="cd16964">
    <property type="entry name" value="YqgF"/>
    <property type="match status" value="1"/>
</dbReference>
<dbReference type="GO" id="GO:0008270">
    <property type="term" value="F:zinc ion binding"/>
    <property type="evidence" value="ECO:0007669"/>
    <property type="project" value="UniProtKB-KW"/>
</dbReference>
<evidence type="ECO:0000313" key="6">
    <source>
        <dbReference type="EMBL" id="RDY06876.1"/>
    </source>
</evidence>
<dbReference type="Pfam" id="PF03652">
    <property type="entry name" value="RuvX"/>
    <property type="match status" value="1"/>
</dbReference>
<dbReference type="InterPro" id="IPR013087">
    <property type="entry name" value="Znf_C2H2_type"/>
</dbReference>
<dbReference type="GO" id="GO:0003676">
    <property type="term" value="F:nucleic acid binding"/>
    <property type="evidence" value="ECO:0007669"/>
    <property type="project" value="InterPro"/>
</dbReference>